<feature type="region of interest" description="Disordered" evidence="1">
    <location>
        <begin position="37"/>
        <end position="74"/>
    </location>
</feature>
<evidence type="ECO:0000256" key="1">
    <source>
        <dbReference type="SAM" id="MobiDB-lite"/>
    </source>
</evidence>
<feature type="chain" id="PRO_5037900948" description="FlgO domain-containing protein" evidence="2">
    <location>
        <begin position="26"/>
        <end position="405"/>
    </location>
</feature>
<reference evidence="4" key="1">
    <citation type="journal article" date="2021" name="PeerJ">
        <title>Extensive microbial diversity within the chicken gut microbiome revealed by metagenomics and culture.</title>
        <authorList>
            <person name="Gilroy R."/>
            <person name="Ravi A."/>
            <person name="Getino M."/>
            <person name="Pursley I."/>
            <person name="Horton D.L."/>
            <person name="Alikhan N.F."/>
            <person name="Baker D."/>
            <person name="Gharbi K."/>
            <person name="Hall N."/>
            <person name="Watson M."/>
            <person name="Adriaenssens E.M."/>
            <person name="Foster-Nyarko E."/>
            <person name="Jarju S."/>
            <person name="Secka A."/>
            <person name="Antonio M."/>
            <person name="Oren A."/>
            <person name="Chaudhuri R.R."/>
            <person name="La Ragione R."/>
            <person name="Hildebrand F."/>
            <person name="Pallen M.J."/>
        </authorList>
    </citation>
    <scope>NUCLEOTIDE SEQUENCE</scope>
    <source>
        <strain evidence="4">378</strain>
    </source>
</reference>
<proteinExistence type="predicted"/>
<reference evidence="4" key="2">
    <citation type="submission" date="2021-04" db="EMBL/GenBank/DDBJ databases">
        <authorList>
            <person name="Gilroy R."/>
        </authorList>
    </citation>
    <scope>NUCLEOTIDE SEQUENCE</scope>
    <source>
        <strain evidence="4">378</strain>
    </source>
</reference>
<gene>
    <name evidence="4" type="ORF">H9847_02955</name>
</gene>
<accession>A0A948WXH0</accession>
<feature type="domain" description="FlgO" evidence="3">
    <location>
        <begin position="125"/>
        <end position="236"/>
    </location>
</feature>
<dbReference type="Pfam" id="PF17680">
    <property type="entry name" value="FlgO"/>
    <property type="match status" value="1"/>
</dbReference>
<protein>
    <recommendedName>
        <fullName evidence="3">FlgO domain-containing protein</fullName>
    </recommendedName>
</protein>
<dbReference type="AlphaFoldDB" id="A0A948WXH0"/>
<dbReference type="EMBL" id="JAHLFE010000057">
    <property type="protein sequence ID" value="MBU3843820.1"/>
    <property type="molecule type" value="Genomic_DNA"/>
</dbReference>
<name>A0A948WXH0_9GAMM</name>
<evidence type="ECO:0000313" key="4">
    <source>
        <dbReference type="EMBL" id="MBU3843820.1"/>
    </source>
</evidence>
<dbReference type="Proteomes" id="UP000733611">
    <property type="component" value="Unassembled WGS sequence"/>
</dbReference>
<evidence type="ECO:0000313" key="5">
    <source>
        <dbReference type="Proteomes" id="UP000733611"/>
    </source>
</evidence>
<evidence type="ECO:0000259" key="3">
    <source>
        <dbReference type="Pfam" id="PF17680"/>
    </source>
</evidence>
<organism evidence="4 5">
    <name type="scientific">Candidatus Anaerobiospirillum pullicola</name>
    <dbReference type="NCBI Taxonomy" id="2838451"/>
    <lineage>
        <taxon>Bacteria</taxon>
        <taxon>Pseudomonadati</taxon>
        <taxon>Pseudomonadota</taxon>
        <taxon>Gammaproteobacteria</taxon>
        <taxon>Aeromonadales</taxon>
        <taxon>Succinivibrionaceae</taxon>
        <taxon>Anaerobiospirillum</taxon>
    </lineage>
</organism>
<sequence>MQFKTSLLVALFASFLLPACSGVYEYDEETGTVGAPVFGSSSSTSPASTSTPAPAATTTNISAQPSVSTSSHATDAAVYRQRGMEISAITSRMADTLQQNMFYYLLPDAPVDRTANTGDVKIVTMPRIAITSFVDTDTYENSGYLGRALAEFFTHELSSRAFDVTEYKLTGKLSVSKDGDYILSRDWRKIARDTNVKYLLGGTITRNDAGVVLVARIINMQTRQSIATATDFIPYNLLPTCYRTAQKNCSFAGASSYLSPNQIRVANYYQTTEQVNRSRLEALRPRPASTPLNSNSTKQALTRAQVVSAKGQPLGGVFVTESQKPTVNTINTIATKADPRYTDGVVVGATSRGNYDRYLEQREDGGGFLFGNDGDPVVYPANTYVHNTMLVRDTADESGYARVSN</sequence>
<evidence type="ECO:0000256" key="2">
    <source>
        <dbReference type="SAM" id="SignalP"/>
    </source>
</evidence>
<feature type="compositionally biased region" description="Low complexity" evidence="1">
    <location>
        <begin position="40"/>
        <end position="59"/>
    </location>
</feature>
<feature type="signal peptide" evidence="2">
    <location>
        <begin position="1"/>
        <end position="25"/>
    </location>
</feature>
<keyword evidence="2" id="KW-0732">Signal</keyword>
<feature type="compositionally biased region" description="Polar residues" evidence="1">
    <location>
        <begin position="60"/>
        <end position="73"/>
    </location>
</feature>
<comment type="caution">
    <text evidence="4">The sequence shown here is derived from an EMBL/GenBank/DDBJ whole genome shotgun (WGS) entry which is preliminary data.</text>
</comment>
<dbReference type="InterPro" id="IPR041215">
    <property type="entry name" value="FlgO_dom"/>
</dbReference>